<keyword evidence="4" id="KW-1185">Reference proteome</keyword>
<dbReference type="InterPro" id="IPR036866">
    <property type="entry name" value="RibonucZ/Hydroxyglut_hydro"/>
</dbReference>
<dbReference type="EMBL" id="JABUFE010000006">
    <property type="protein sequence ID" value="NSX55354.1"/>
    <property type="molecule type" value="Genomic_DNA"/>
</dbReference>
<evidence type="ECO:0000313" key="4">
    <source>
        <dbReference type="Proteomes" id="UP000777935"/>
    </source>
</evidence>
<dbReference type="InterPro" id="IPR044094">
    <property type="entry name" value="AtsA-like_MBL-fold"/>
</dbReference>
<dbReference type="Proteomes" id="UP000777935">
    <property type="component" value="Unassembled WGS sequence"/>
</dbReference>
<evidence type="ECO:0000256" key="1">
    <source>
        <dbReference type="ARBA" id="ARBA00022801"/>
    </source>
</evidence>
<keyword evidence="1" id="KW-0378">Hydrolase</keyword>
<dbReference type="InterPro" id="IPR001279">
    <property type="entry name" value="Metallo-B-lactamas"/>
</dbReference>
<dbReference type="PANTHER" id="PTHR46018">
    <property type="entry name" value="ZINC PHOSPHODIESTERASE ELAC PROTEIN 1"/>
    <property type="match status" value="1"/>
</dbReference>
<organism evidence="3 4">
    <name type="scientific">Parasulfitobacter algicola</name>
    <dbReference type="NCBI Taxonomy" id="2614809"/>
    <lineage>
        <taxon>Bacteria</taxon>
        <taxon>Pseudomonadati</taxon>
        <taxon>Pseudomonadota</taxon>
        <taxon>Alphaproteobacteria</taxon>
        <taxon>Rhodobacterales</taxon>
        <taxon>Roseobacteraceae</taxon>
        <taxon>Parasulfitobacter</taxon>
    </lineage>
</organism>
<comment type="caution">
    <text evidence="3">The sequence shown here is derived from an EMBL/GenBank/DDBJ whole genome shotgun (WGS) entry which is preliminary data.</text>
</comment>
<name>A0ABX2IR41_9RHOB</name>
<protein>
    <submittedName>
        <fullName evidence="3">MBL fold metallo-hydrolase</fullName>
    </submittedName>
</protein>
<dbReference type="Gene3D" id="3.60.15.10">
    <property type="entry name" value="Ribonuclease Z/Hydroxyacylglutathione hydrolase-like"/>
    <property type="match status" value="1"/>
</dbReference>
<dbReference type="RefSeq" id="WP_174138311.1">
    <property type="nucleotide sequence ID" value="NZ_JABUFE010000006.1"/>
</dbReference>
<accession>A0ABX2IR41</accession>
<evidence type="ECO:0000259" key="2">
    <source>
        <dbReference type="SMART" id="SM00849"/>
    </source>
</evidence>
<proteinExistence type="predicted"/>
<dbReference type="Pfam" id="PF23023">
    <property type="entry name" value="Anti-Pycsar_Apyc1"/>
    <property type="match status" value="1"/>
</dbReference>
<feature type="domain" description="Metallo-beta-lactamase" evidence="2">
    <location>
        <begin position="21"/>
        <end position="223"/>
    </location>
</feature>
<dbReference type="SUPFAM" id="SSF56281">
    <property type="entry name" value="Metallo-hydrolase/oxidoreductase"/>
    <property type="match status" value="1"/>
</dbReference>
<evidence type="ECO:0000313" key="3">
    <source>
        <dbReference type="EMBL" id="NSX55354.1"/>
    </source>
</evidence>
<dbReference type="CDD" id="cd07719">
    <property type="entry name" value="arylsulfatase_AtsA-like_MBL-fold"/>
    <property type="match status" value="1"/>
</dbReference>
<dbReference type="SMART" id="SM00849">
    <property type="entry name" value="Lactamase_B"/>
    <property type="match status" value="1"/>
</dbReference>
<gene>
    <name evidence="3" type="ORF">HRQ87_11125</name>
</gene>
<dbReference type="PANTHER" id="PTHR46018:SF2">
    <property type="entry name" value="ZINC PHOSPHODIESTERASE ELAC PROTEIN 1"/>
    <property type="match status" value="1"/>
</dbReference>
<sequence>MNDLFLLGTKGGPAVRTGGSMPTSSLLRIADQVIVIDCGIGVTRAIVNAGVTLMDVDAIFITHLHSDHILELGPLLHTAWTTGLKRKIQVFGPVGTNDYLDHFLQSMTFDNDIRVRDEGRIPLDTLIEVSIFTQGSLPDIGGINVDALRVDHPPVTDCFALRFEADDIRVVFSADTAYFPSLAEFARNADVLVHEAMLLEAVDALVARTGNADRLKQHLLASHTAAADVARIARDANVKHLCLNHLIPADDPQYSPADFIAQIKTVWNGEVTVGYDGCRIDLAPD</sequence>
<reference evidence="3 4" key="1">
    <citation type="submission" date="2020-06" db="EMBL/GenBank/DDBJ databases">
        <title>Sulfitobacter algicola sp. nov., isolated from green algae.</title>
        <authorList>
            <person name="Wang C."/>
        </authorList>
    </citation>
    <scope>NUCLEOTIDE SEQUENCE [LARGE SCALE GENOMIC DNA]</scope>
    <source>
        <strain evidence="3 4">1151</strain>
    </source>
</reference>